<dbReference type="Proteomes" id="UP001432202">
    <property type="component" value="Chromosome"/>
</dbReference>
<keyword evidence="1" id="KW-1133">Transmembrane helix</keyword>
<dbReference type="NCBIfam" id="NF046074">
    <property type="entry name" value="UpsB"/>
    <property type="match status" value="1"/>
</dbReference>
<dbReference type="RefSeq" id="WP_338599665.1">
    <property type="nucleotide sequence ID" value="NZ_CP146016.1"/>
</dbReference>
<feature type="transmembrane region" description="Helical" evidence="1">
    <location>
        <begin position="6"/>
        <end position="28"/>
    </location>
</feature>
<dbReference type="NCBIfam" id="TIGR02537">
    <property type="entry name" value="arch_flag_Nterm"/>
    <property type="match status" value="1"/>
</dbReference>
<evidence type="ECO:0000313" key="2">
    <source>
        <dbReference type="EMBL" id="WWQ59872.1"/>
    </source>
</evidence>
<dbReference type="GeneID" id="89337179"/>
<gene>
    <name evidence="2" type="ORF">V6M85_10380</name>
</gene>
<name>A0AAX4KZA8_9CREN</name>
<dbReference type="InterPro" id="IPR013373">
    <property type="entry name" value="Flagellin/pilin_N_arc"/>
</dbReference>
<organism evidence="2 3">
    <name type="scientific">Sulfolobus tengchongensis</name>
    <dbReference type="NCBI Taxonomy" id="207809"/>
    <lineage>
        <taxon>Archaea</taxon>
        <taxon>Thermoproteota</taxon>
        <taxon>Thermoprotei</taxon>
        <taxon>Sulfolobales</taxon>
        <taxon>Sulfolobaceae</taxon>
        <taxon>Sulfolobus</taxon>
    </lineage>
</organism>
<dbReference type="AlphaFoldDB" id="A0AAX4KZA8"/>
<accession>A0AAX4KZA8</accession>
<sequence length="135" mass="15195">MKAISSIFSTLIVIMITISLILPLYLYFNQIYGDNKMLANEAYGKYLNIVSTKVSLIPLGSSTNEIFVYNYGQNPVVINKVIINTLTFNVKYTVGASDLVPLSEIIGNNLHLSYQNTTIILEINGNYYYFNFGQD</sequence>
<protein>
    <submittedName>
        <fullName evidence="2">Archaellin/type IV pilin N-terminal domain-containing protein</fullName>
    </submittedName>
</protein>
<keyword evidence="3" id="KW-1185">Reference proteome</keyword>
<dbReference type="EMBL" id="CP146016">
    <property type="protein sequence ID" value="WWQ59872.1"/>
    <property type="molecule type" value="Genomic_DNA"/>
</dbReference>
<keyword evidence="1" id="KW-0472">Membrane</keyword>
<reference evidence="2 3" key="1">
    <citation type="submission" date="2024-02" db="EMBL/GenBank/DDBJ databases">
        <title>STSV induces naive adaptation in Sulfolobus.</title>
        <authorList>
            <person name="Xiang X."/>
            <person name="Song M."/>
        </authorList>
    </citation>
    <scope>NUCLEOTIDE SEQUENCE [LARGE SCALE GENOMIC DNA]</scope>
    <source>
        <strain evidence="2 3">RT2</strain>
    </source>
</reference>
<keyword evidence="1" id="KW-0812">Transmembrane</keyword>
<proteinExistence type="predicted"/>
<evidence type="ECO:0000256" key="1">
    <source>
        <dbReference type="SAM" id="Phobius"/>
    </source>
</evidence>
<evidence type="ECO:0000313" key="3">
    <source>
        <dbReference type="Proteomes" id="UP001432202"/>
    </source>
</evidence>